<dbReference type="EMBL" id="CAUOFW020002280">
    <property type="protein sequence ID" value="CAK9152541.1"/>
    <property type="molecule type" value="Genomic_DNA"/>
</dbReference>
<dbReference type="AlphaFoldDB" id="A0ABC8S5P0"/>
<feature type="region of interest" description="Disordered" evidence="1">
    <location>
        <begin position="1"/>
        <end position="21"/>
    </location>
</feature>
<sequence length="155" mass="16120">MTQGSAQVDDINGAEKDGQHRRVAQALSDINEVLGDDLHQLGDSMRVASGRVLAPVTVGDAIKGFSSSNTKGGCVGVREGGDALGTEGGARAHVGDAKQRAHLGDVWRCDVLVSGARSPFRLLGDAGRRPGTLGSNVLEASNALARPRLLPRDEE</sequence>
<evidence type="ECO:0000313" key="3">
    <source>
        <dbReference type="Proteomes" id="UP001642360"/>
    </source>
</evidence>
<keyword evidence="3" id="KW-1185">Reference proteome</keyword>
<evidence type="ECO:0000256" key="1">
    <source>
        <dbReference type="SAM" id="MobiDB-lite"/>
    </source>
</evidence>
<proteinExistence type="predicted"/>
<protein>
    <submittedName>
        <fullName evidence="2">Uncharacterized protein</fullName>
    </submittedName>
</protein>
<name>A0ABC8S5P0_9AQUA</name>
<gene>
    <name evidence="2" type="ORF">ILEXP_LOCUS20771</name>
</gene>
<accession>A0ABC8S5P0</accession>
<comment type="caution">
    <text evidence="2">The sequence shown here is derived from an EMBL/GenBank/DDBJ whole genome shotgun (WGS) entry which is preliminary data.</text>
</comment>
<dbReference type="Proteomes" id="UP001642360">
    <property type="component" value="Unassembled WGS sequence"/>
</dbReference>
<reference evidence="2 3" key="1">
    <citation type="submission" date="2024-02" db="EMBL/GenBank/DDBJ databases">
        <authorList>
            <person name="Vignale AGUSTIN F."/>
            <person name="Sosa J E."/>
            <person name="Modenutti C."/>
        </authorList>
    </citation>
    <scope>NUCLEOTIDE SEQUENCE [LARGE SCALE GENOMIC DNA]</scope>
</reference>
<evidence type="ECO:0000313" key="2">
    <source>
        <dbReference type="EMBL" id="CAK9152541.1"/>
    </source>
</evidence>
<organism evidence="2 3">
    <name type="scientific">Ilex paraguariensis</name>
    <name type="common">yerba mate</name>
    <dbReference type="NCBI Taxonomy" id="185542"/>
    <lineage>
        <taxon>Eukaryota</taxon>
        <taxon>Viridiplantae</taxon>
        <taxon>Streptophyta</taxon>
        <taxon>Embryophyta</taxon>
        <taxon>Tracheophyta</taxon>
        <taxon>Spermatophyta</taxon>
        <taxon>Magnoliopsida</taxon>
        <taxon>eudicotyledons</taxon>
        <taxon>Gunneridae</taxon>
        <taxon>Pentapetalae</taxon>
        <taxon>asterids</taxon>
        <taxon>campanulids</taxon>
        <taxon>Aquifoliales</taxon>
        <taxon>Aquifoliaceae</taxon>
        <taxon>Ilex</taxon>
    </lineage>
</organism>